<evidence type="ECO:0000256" key="3">
    <source>
        <dbReference type="ARBA" id="ARBA00022729"/>
    </source>
</evidence>
<reference evidence="6 7" key="1">
    <citation type="submission" date="2016-10" db="EMBL/GenBank/DDBJ databases">
        <title>Description of Gloeomargarita lithophora gen. nov., sp. nov., a thylakoid-bearing basal-branching cyanobacterium with intracellular carbonates, and proposal for Gloeomargaritales ord. nov.</title>
        <authorList>
            <person name="Moreira D."/>
            <person name="Tavera R."/>
            <person name="Benzerara K."/>
            <person name="Skouri-Panet F."/>
            <person name="Couradeau E."/>
            <person name="Gerard E."/>
            <person name="Loussert C."/>
            <person name="Novelo E."/>
            <person name="Zivanovic Y."/>
            <person name="Lopez-Garcia P."/>
        </authorList>
    </citation>
    <scope>NUCLEOTIDE SEQUENCE [LARGE SCALE GENOMIC DNA]</scope>
    <source>
        <strain evidence="6 7">D10</strain>
    </source>
</reference>
<dbReference type="Pfam" id="PF13416">
    <property type="entry name" value="SBP_bac_8"/>
    <property type="match status" value="1"/>
</dbReference>
<keyword evidence="4" id="KW-0574">Periplasm</keyword>
<organism evidence="6 7">
    <name type="scientific">Gloeomargarita lithophora Alchichica-D10</name>
    <dbReference type="NCBI Taxonomy" id="1188229"/>
    <lineage>
        <taxon>Bacteria</taxon>
        <taxon>Bacillati</taxon>
        <taxon>Cyanobacteriota</taxon>
        <taxon>Cyanophyceae</taxon>
        <taxon>Gloeomargaritales</taxon>
        <taxon>Gloeomargaritaceae</taxon>
        <taxon>Gloeomargarita</taxon>
    </lineage>
</organism>
<keyword evidence="2" id="KW-0813">Transport</keyword>
<dbReference type="OrthoDB" id="9769319at2"/>
<dbReference type="PRINTS" id="PR00909">
    <property type="entry name" value="SPERMDNBNDNG"/>
</dbReference>
<keyword evidence="3" id="KW-0732">Signal</keyword>
<evidence type="ECO:0000256" key="5">
    <source>
        <dbReference type="PIRSR" id="PIRSR019574-1"/>
    </source>
</evidence>
<dbReference type="InterPro" id="IPR006059">
    <property type="entry name" value="SBP"/>
</dbReference>
<dbReference type="AlphaFoldDB" id="A0A1J0AG85"/>
<feature type="binding site" evidence="5">
    <location>
        <position position="96"/>
    </location>
    <ligand>
        <name>spermidine</name>
        <dbReference type="ChEBI" id="CHEBI:57834"/>
    </ligand>
</feature>
<dbReference type="InterPro" id="IPR001188">
    <property type="entry name" value="Sperm_putr-bd"/>
</dbReference>
<dbReference type="STRING" id="1188229.GlitD10_2586"/>
<protein>
    <submittedName>
        <fullName evidence="6">Extracellular solute-binding protein family 1</fullName>
    </submittedName>
</protein>
<dbReference type="CDD" id="cd13590">
    <property type="entry name" value="PBP2_PotD_PotF_like"/>
    <property type="match status" value="1"/>
</dbReference>
<evidence type="ECO:0000256" key="2">
    <source>
        <dbReference type="ARBA" id="ARBA00022448"/>
    </source>
</evidence>
<accession>A0A1J0AG85</accession>
<evidence type="ECO:0000313" key="7">
    <source>
        <dbReference type="Proteomes" id="UP000180235"/>
    </source>
</evidence>
<name>A0A1J0AG85_9CYAN</name>
<dbReference type="GO" id="GO:0015846">
    <property type="term" value="P:polyamine transport"/>
    <property type="evidence" value="ECO:0007669"/>
    <property type="project" value="InterPro"/>
</dbReference>
<evidence type="ECO:0000256" key="4">
    <source>
        <dbReference type="ARBA" id="ARBA00022764"/>
    </source>
</evidence>
<gene>
    <name evidence="6" type="primary">potD</name>
    <name evidence="6" type="ORF">GlitD10_2586</name>
</gene>
<dbReference type="RefSeq" id="WP_071455297.1">
    <property type="nucleotide sequence ID" value="NZ_CP017675.1"/>
</dbReference>
<evidence type="ECO:0000256" key="1">
    <source>
        <dbReference type="ARBA" id="ARBA00004418"/>
    </source>
</evidence>
<dbReference type="Gene3D" id="3.40.190.10">
    <property type="entry name" value="Periplasmic binding protein-like II"/>
    <property type="match status" value="2"/>
</dbReference>
<proteinExistence type="predicted"/>
<dbReference type="GO" id="GO:0042597">
    <property type="term" value="C:periplasmic space"/>
    <property type="evidence" value="ECO:0007669"/>
    <property type="project" value="UniProtKB-SubCell"/>
</dbReference>
<keyword evidence="7" id="KW-1185">Reference proteome</keyword>
<dbReference type="PANTHER" id="PTHR30222">
    <property type="entry name" value="SPERMIDINE/PUTRESCINE-BINDING PERIPLASMIC PROTEIN"/>
    <property type="match status" value="1"/>
</dbReference>
<dbReference type="EMBL" id="CP017675">
    <property type="protein sequence ID" value="APB34927.1"/>
    <property type="molecule type" value="Genomic_DNA"/>
</dbReference>
<sequence>MKSSWRRWWAWWVAFGVAVWLPLGCGVLNTPPAQTPPAATLSIYNWATYIAPEALTDFEKKFNVQIKYDTFDSPDTLYAKLKPGNPGYDVIFPSDYLVARMISEEMLVPLEPAQIPNQVHLEAKFRDPSYDPGNRYSMPYQWGTQGIGYNQKKIGRPIDSWQAMFDPQYRVAWQEESRATLGAVLIALGLDPNTTEAREINRARDWLIQHKGNIVAFAPDTGEELLNQGEVVLTLENSGDVFQAMAENPDLGYSIPQEGAILWVDNLAIPKGAPQVDLAQKFINFLLEPQVAAQISNYTRYATPNRTAIQDKLIQAEDLNNPAIYPPPAVLAKLQILRDVPPAALKLYDAAWNEIKLRVGKG</sequence>
<evidence type="ECO:0000313" key="6">
    <source>
        <dbReference type="EMBL" id="APB34927.1"/>
    </source>
</evidence>
<dbReference type="Proteomes" id="UP000180235">
    <property type="component" value="Chromosome"/>
</dbReference>
<dbReference type="GO" id="GO:0019808">
    <property type="term" value="F:polyamine binding"/>
    <property type="evidence" value="ECO:0007669"/>
    <property type="project" value="InterPro"/>
</dbReference>
<dbReference type="PIRSF" id="PIRSF019574">
    <property type="entry name" value="Periplasmic_polyamine_BP"/>
    <property type="match status" value="1"/>
</dbReference>
<dbReference type="KEGG" id="glt:GlitD10_2586"/>
<dbReference type="SUPFAM" id="SSF53850">
    <property type="entry name" value="Periplasmic binding protein-like II"/>
    <property type="match status" value="1"/>
</dbReference>
<comment type="subcellular location">
    <subcellularLocation>
        <location evidence="1">Periplasm</location>
    </subcellularLocation>
</comment>
<dbReference type="PANTHER" id="PTHR30222:SF17">
    <property type="entry name" value="SPERMIDINE_PUTRESCINE-BINDING PERIPLASMIC PROTEIN"/>
    <property type="match status" value="1"/>
</dbReference>